<dbReference type="STRING" id="1461582.BN1048_01486"/>
<keyword evidence="1 2" id="KW-0808">Transferase</keyword>
<accession>A0A078M8P2</accession>
<dbReference type="OrthoDB" id="9791837at2"/>
<keyword evidence="2" id="KW-0830">Ubiquinone</keyword>
<keyword evidence="3" id="KW-1185">Reference proteome</keyword>
<evidence type="ECO:0000256" key="1">
    <source>
        <dbReference type="ARBA" id="ARBA00022679"/>
    </source>
</evidence>
<name>A0A078M8P2_9STAP</name>
<dbReference type="Gene3D" id="3.40.50.150">
    <property type="entry name" value="Vaccinia Virus protein VP39"/>
    <property type="match status" value="1"/>
</dbReference>
<dbReference type="GO" id="GO:0032259">
    <property type="term" value="P:methylation"/>
    <property type="evidence" value="ECO:0007669"/>
    <property type="project" value="UniProtKB-KW"/>
</dbReference>
<dbReference type="AlphaFoldDB" id="A0A078M8P2"/>
<dbReference type="eggNOG" id="COG2226">
    <property type="taxonomic scope" value="Bacteria"/>
</dbReference>
<dbReference type="InterPro" id="IPR029063">
    <property type="entry name" value="SAM-dependent_MTases_sf"/>
</dbReference>
<dbReference type="PANTHER" id="PTHR43861">
    <property type="entry name" value="TRANS-ACONITATE 2-METHYLTRANSFERASE-RELATED"/>
    <property type="match status" value="1"/>
</dbReference>
<dbReference type="CDD" id="cd02440">
    <property type="entry name" value="AdoMet_MTases"/>
    <property type="match status" value="1"/>
</dbReference>
<proteinExistence type="predicted"/>
<dbReference type="PANTHER" id="PTHR43861:SF3">
    <property type="entry name" value="PUTATIVE (AFU_ORTHOLOGUE AFUA_2G14390)-RELATED"/>
    <property type="match status" value="1"/>
</dbReference>
<dbReference type="GO" id="GO:0008168">
    <property type="term" value="F:methyltransferase activity"/>
    <property type="evidence" value="ECO:0007669"/>
    <property type="project" value="UniProtKB-KW"/>
</dbReference>
<dbReference type="RefSeq" id="WP_035809870.1">
    <property type="nucleotide sequence ID" value="NZ_CCSE01000001.1"/>
</dbReference>
<keyword evidence="2" id="KW-0489">Methyltransferase</keyword>
<reference evidence="2 3" key="1">
    <citation type="submission" date="2014-07" db="EMBL/GenBank/DDBJ databases">
        <authorList>
            <person name="Urmite Genomes Urmite Genomes"/>
        </authorList>
    </citation>
    <scope>NUCLEOTIDE SEQUENCE [LARGE SCALE GENOMIC DNA]</scope>
    <source>
        <strain evidence="2 3">13MG44_air</strain>
    </source>
</reference>
<dbReference type="EMBL" id="CCSE01000001">
    <property type="protein sequence ID" value="CEA01777.1"/>
    <property type="molecule type" value="Genomic_DNA"/>
</dbReference>
<evidence type="ECO:0000313" key="3">
    <source>
        <dbReference type="Proteomes" id="UP000044136"/>
    </source>
</evidence>
<dbReference type="SUPFAM" id="SSF53335">
    <property type="entry name" value="S-adenosyl-L-methionine-dependent methyltransferases"/>
    <property type="match status" value="1"/>
</dbReference>
<dbReference type="Pfam" id="PF13489">
    <property type="entry name" value="Methyltransf_23"/>
    <property type="match status" value="1"/>
</dbReference>
<dbReference type="HOGENOM" id="CLU_037990_1_2_9"/>
<gene>
    <name evidence="2" type="primary">ubiE_2</name>
    <name evidence="2" type="ORF">BN1048_01486</name>
</gene>
<evidence type="ECO:0000313" key="2">
    <source>
        <dbReference type="EMBL" id="CEA01777.1"/>
    </source>
</evidence>
<organism evidence="2 3">
    <name type="scientific">Jeotgalicoccus saudimassiliensis</name>
    <dbReference type="NCBI Taxonomy" id="1461582"/>
    <lineage>
        <taxon>Bacteria</taxon>
        <taxon>Bacillati</taxon>
        <taxon>Bacillota</taxon>
        <taxon>Bacilli</taxon>
        <taxon>Bacillales</taxon>
        <taxon>Staphylococcaceae</taxon>
        <taxon>Jeotgalicoccus</taxon>
    </lineage>
</organism>
<dbReference type="Proteomes" id="UP000044136">
    <property type="component" value="Unassembled WGS sequence"/>
</dbReference>
<sequence>MAENIFNRMAKKYDNEQRIELANTVAVEVRKHLPADSNKTLIDYGCGTGLIGLQFTDYFKQLIFSDISEGMMEVVSEKIEAGNVKNAETRAADELNESEADVIIVSLVMLHVPEYKELIKKLYTLLNDSGQLIIADFDKNETVYHEKVHNGFTHDEMHSALIDAGFKTAVIKTFYRGENIFMNKDASVFIASAVK</sequence>
<protein>
    <submittedName>
        <fullName evidence="2">Ubiquinone/menaquinone biosynthesis C-methyltransferase UbiE</fullName>
    </submittedName>
</protein>